<organism evidence="8 9">
    <name type="scientific">Paracoccus alkenifer</name>
    <dbReference type="NCBI Taxonomy" id="65735"/>
    <lineage>
        <taxon>Bacteria</taxon>
        <taxon>Pseudomonadati</taxon>
        <taxon>Pseudomonadota</taxon>
        <taxon>Alphaproteobacteria</taxon>
        <taxon>Rhodobacterales</taxon>
        <taxon>Paracoccaceae</taxon>
        <taxon>Paracoccus</taxon>
    </lineage>
</organism>
<dbReference type="Pfam" id="PF03466">
    <property type="entry name" value="LysR_substrate"/>
    <property type="match status" value="1"/>
</dbReference>
<dbReference type="PROSITE" id="PS50931">
    <property type="entry name" value="HTH_LYSR"/>
    <property type="match status" value="1"/>
</dbReference>
<evidence type="ECO:0000259" key="7">
    <source>
        <dbReference type="PROSITE" id="PS50931"/>
    </source>
</evidence>
<protein>
    <recommendedName>
        <fullName evidence="5">HTH-type transcriptional regulator CbbR</fullName>
    </recommendedName>
    <alternativeName>
        <fullName evidence="6">RuBisCO operon transcriptional regulator</fullName>
    </alternativeName>
</protein>
<evidence type="ECO:0000256" key="1">
    <source>
        <dbReference type="ARBA" id="ARBA00009437"/>
    </source>
</evidence>
<name>A0A1H6N911_9RHOB</name>
<dbReference type="InterPro" id="IPR036388">
    <property type="entry name" value="WH-like_DNA-bd_sf"/>
</dbReference>
<evidence type="ECO:0000256" key="6">
    <source>
        <dbReference type="ARBA" id="ARBA00043141"/>
    </source>
</evidence>
<evidence type="ECO:0000256" key="2">
    <source>
        <dbReference type="ARBA" id="ARBA00023015"/>
    </source>
</evidence>
<comment type="similarity">
    <text evidence="1">Belongs to the LysR transcriptional regulatory family.</text>
</comment>
<dbReference type="Gene3D" id="1.10.10.10">
    <property type="entry name" value="Winged helix-like DNA-binding domain superfamily/Winged helix DNA-binding domain"/>
    <property type="match status" value="1"/>
</dbReference>
<dbReference type="PANTHER" id="PTHR30126">
    <property type="entry name" value="HTH-TYPE TRANSCRIPTIONAL REGULATOR"/>
    <property type="match status" value="1"/>
</dbReference>
<feature type="domain" description="HTH lysR-type" evidence="7">
    <location>
        <begin position="16"/>
        <end position="74"/>
    </location>
</feature>
<accession>A0A1H6N911</accession>
<dbReference type="SUPFAM" id="SSF53850">
    <property type="entry name" value="Periplasmic binding protein-like II"/>
    <property type="match status" value="1"/>
</dbReference>
<evidence type="ECO:0000313" key="9">
    <source>
        <dbReference type="Proteomes" id="UP000199125"/>
    </source>
</evidence>
<dbReference type="STRING" id="65735.SAMN04488075_2624"/>
<dbReference type="InterPro" id="IPR005119">
    <property type="entry name" value="LysR_subst-bd"/>
</dbReference>
<evidence type="ECO:0000256" key="5">
    <source>
        <dbReference type="ARBA" id="ARBA00039279"/>
    </source>
</evidence>
<keyword evidence="9" id="KW-1185">Reference proteome</keyword>
<keyword evidence="4" id="KW-0804">Transcription</keyword>
<evidence type="ECO:0000313" key="8">
    <source>
        <dbReference type="EMBL" id="SEI07341.1"/>
    </source>
</evidence>
<keyword evidence="3 8" id="KW-0238">DNA-binding</keyword>
<dbReference type="OrthoDB" id="7840053at2"/>
<dbReference type="PANTHER" id="PTHR30126:SF5">
    <property type="entry name" value="HTH-TYPE TRANSCRIPTIONAL ACTIVATOR CMPR"/>
    <property type="match status" value="1"/>
</dbReference>
<dbReference type="GO" id="GO:0003700">
    <property type="term" value="F:DNA-binding transcription factor activity"/>
    <property type="evidence" value="ECO:0007669"/>
    <property type="project" value="InterPro"/>
</dbReference>
<dbReference type="InterPro" id="IPR036390">
    <property type="entry name" value="WH_DNA-bd_sf"/>
</dbReference>
<proteinExistence type="inferred from homology"/>
<dbReference type="Pfam" id="PF00126">
    <property type="entry name" value="HTH_1"/>
    <property type="match status" value="1"/>
</dbReference>
<evidence type="ECO:0000256" key="3">
    <source>
        <dbReference type="ARBA" id="ARBA00023125"/>
    </source>
</evidence>
<reference evidence="9" key="1">
    <citation type="submission" date="2016-10" db="EMBL/GenBank/DDBJ databases">
        <authorList>
            <person name="Varghese N."/>
            <person name="Submissions S."/>
        </authorList>
    </citation>
    <scope>NUCLEOTIDE SEQUENCE [LARGE SCALE GENOMIC DNA]</scope>
    <source>
        <strain evidence="9">DSM 11593</strain>
    </source>
</reference>
<evidence type="ECO:0000256" key="4">
    <source>
        <dbReference type="ARBA" id="ARBA00023163"/>
    </source>
</evidence>
<sequence>MGKNGSNKLNPRLEAITLRQLRALDAVVQARSITGAAQALGLTAPAVHSQLRVLEDAAGAALVFRDGAHAFQPTPAGAALLLGARRADAALRAALGDIEALQQGRAGRVVLAVVSTAKYFVPALVAGLGRALPGIEIVLRVGNRDWVVAALRDGTVDMAITGRPPREPRVTAADIGPHPHVMIAPPAHPLAGLAEVPAQAILAEPLILREPGSGTRLLAQRFLDRLGEGQSYAAIEMDSNETIKQAVMAGLGIALISAHTIADELKSRRLVALRRPDLPIIRRWFLLHREDMPPIGAAAIVWQDILSREGRFLPEA</sequence>
<gene>
    <name evidence="8" type="ORF">SAMN04488075_2624</name>
</gene>
<dbReference type="AlphaFoldDB" id="A0A1H6N911"/>
<keyword evidence="2" id="KW-0805">Transcription regulation</keyword>
<dbReference type="InterPro" id="IPR000847">
    <property type="entry name" value="LysR_HTH_N"/>
</dbReference>
<dbReference type="EMBL" id="FNXG01000005">
    <property type="protein sequence ID" value="SEI07341.1"/>
    <property type="molecule type" value="Genomic_DNA"/>
</dbReference>
<dbReference type="Gene3D" id="3.40.190.10">
    <property type="entry name" value="Periplasmic binding protein-like II"/>
    <property type="match status" value="2"/>
</dbReference>
<dbReference type="Proteomes" id="UP000199125">
    <property type="component" value="Unassembled WGS sequence"/>
</dbReference>
<dbReference type="SUPFAM" id="SSF46785">
    <property type="entry name" value="Winged helix' DNA-binding domain"/>
    <property type="match status" value="1"/>
</dbReference>
<dbReference type="GO" id="GO:0000976">
    <property type="term" value="F:transcription cis-regulatory region binding"/>
    <property type="evidence" value="ECO:0007669"/>
    <property type="project" value="TreeGrafter"/>
</dbReference>